<organism evidence="7 8">
    <name type="scientific">Sinomonas cyclohexanicum</name>
    <name type="common">Corynebacterium cyclohexanicum</name>
    <dbReference type="NCBI Taxonomy" id="322009"/>
    <lineage>
        <taxon>Bacteria</taxon>
        <taxon>Bacillati</taxon>
        <taxon>Actinomycetota</taxon>
        <taxon>Actinomycetes</taxon>
        <taxon>Micrococcales</taxon>
        <taxon>Micrococcaceae</taxon>
        <taxon>Sinomonas</taxon>
    </lineage>
</organism>
<evidence type="ECO:0000256" key="2">
    <source>
        <dbReference type="ARBA" id="ARBA00007365"/>
    </source>
</evidence>
<dbReference type="SUPFAM" id="SSF50891">
    <property type="entry name" value="Cyclophilin-like"/>
    <property type="match status" value="1"/>
</dbReference>
<dbReference type="GO" id="GO:0016853">
    <property type="term" value="F:isomerase activity"/>
    <property type="evidence" value="ECO:0007669"/>
    <property type="project" value="UniProtKB-KW"/>
</dbReference>
<comment type="catalytic activity">
    <reaction evidence="5">
        <text>[protein]-peptidylproline (omega=180) = [protein]-peptidylproline (omega=0)</text>
        <dbReference type="Rhea" id="RHEA:16237"/>
        <dbReference type="Rhea" id="RHEA-COMP:10747"/>
        <dbReference type="Rhea" id="RHEA-COMP:10748"/>
        <dbReference type="ChEBI" id="CHEBI:83833"/>
        <dbReference type="ChEBI" id="CHEBI:83834"/>
        <dbReference type="EC" id="5.2.1.8"/>
    </reaction>
</comment>
<name>A0ABN6FCA0_SINCY</name>
<keyword evidence="3 5" id="KW-0697">Rotamase</keyword>
<dbReference type="Pfam" id="PF00160">
    <property type="entry name" value="Pro_isomerase"/>
    <property type="match status" value="1"/>
</dbReference>
<evidence type="ECO:0000256" key="3">
    <source>
        <dbReference type="ARBA" id="ARBA00023110"/>
    </source>
</evidence>
<gene>
    <name evidence="7" type="ORF">SCMU_00670</name>
</gene>
<feature type="domain" description="PPIase cyclophilin-type" evidence="6">
    <location>
        <begin position="12"/>
        <end position="178"/>
    </location>
</feature>
<dbReference type="InterPro" id="IPR044666">
    <property type="entry name" value="Cyclophilin_A-like"/>
</dbReference>
<evidence type="ECO:0000313" key="8">
    <source>
        <dbReference type="Proteomes" id="UP001319861"/>
    </source>
</evidence>
<dbReference type="EMBL" id="AP024525">
    <property type="protein sequence ID" value="BCT74225.1"/>
    <property type="molecule type" value="Genomic_DNA"/>
</dbReference>
<dbReference type="Gene3D" id="2.40.100.10">
    <property type="entry name" value="Cyclophilin-like"/>
    <property type="match status" value="1"/>
</dbReference>
<dbReference type="InterPro" id="IPR024936">
    <property type="entry name" value="Cyclophilin-type_PPIase"/>
</dbReference>
<dbReference type="PIRSF" id="PIRSF001467">
    <property type="entry name" value="Peptidylpro_ismrse"/>
    <property type="match status" value="1"/>
</dbReference>
<dbReference type="RefSeq" id="WP_371829617.1">
    <property type="nucleotide sequence ID" value="NZ_AP024525.1"/>
</dbReference>
<dbReference type="PANTHER" id="PTHR45625">
    <property type="entry name" value="PEPTIDYL-PROLYL CIS-TRANS ISOMERASE-RELATED"/>
    <property type="match status" value="1"/>
</dbReference>
<dbReference type="PROSITE" id="PS00170">
    <property type="entry name" value="CSA_PPIASE_1"/>
    <property type="match status" value="1"/>
</dbReference>
<evidence type="ECO:0000256" key="5">
    <source>
        <dbReference type="RuleBase" id="RU363019"/>
    </source>
</evidence>
<dbReference type="PRINTS" id="PR00153">
    <property type="entry name" value="CSAPPISMRASE"/>
</dbReference>
<comment type="similarity">
    <text evidence="2 5">Belongs to the cyclophilin-type PPIase family.</text>
</comment>
<keyword evidence="8" id="KW-1185">Reference proteome</keyword>
<accession>A0ABN6FCA0</accession>
<comment type="function">
    <text evidence="1 5">PPIases accelerate the folding of proteins. It catalyzes the cis-trans isomerization of proline imidic peptide bonds in oligopeptides.</text>
</comment>
<dbReference type="InterPro" id="IPR020892">
    <property type="entry name" value="Cyclophilin-type_PPIase_CS"/>
</dbReference>
<dbReference type="CDD" id="cd00317">
    <property type="entry name" value="cyclophilin"/>
    <property type="match status" value="1"/>
</dbReference>
<dbReference type="InterPro" id="IPR029000">
    <property type="entry name" value="Cyclophilin-like_dom_sf"/>
</dbReference>
<keyword evidence="4 5" id="KW-0413">Isomerase</keyword>
<dbReference type="EC" id="5.2.1.8" evidence="5"/>
<proteinExistence type="inferred from homology"/>
<evidence type="ECO:0000256" key="4">
    <source>
        <dbReference type="ARBA" id="ARBA00023235"/>
    </source>
</evidence>
<dbReference type="Proteomes" id="UP001319861">
    <property type="component" value="Chromosome"/>
</dbReference>
<sequence>MSAIATAKATIHTNHGDIVVNLFGNHAPKTVKNFVGLATGEQAWTHPETGEDKTGTPLYDGTIFHRIIKDFMIQGGDPLGKGIGGPGYKFDDEIHPELTFKDPYKLAMANAGIQAGRGTNGSQFFITTVDTSWLNGKHTIFGEVADDASKKVVDEIEGVRTGMQDRPVEDVVISSIDIENL</sequence>
<evidence type="ECO:0000256" key="1">
    <source>
        <dbReference type="ARBA" id="ARBA00002388"/>
    </source>
</evidence>
<dbReference type="InterPro" id="IPR002130">
    <property type="entry name" value="Cyclophilin-type_PPIase_dom"/>
</dbReference>
<dbReference type="PANTHER" id="PTHR45625:SF4">
    <property type="entry name" value="PEPTIDYLPROLYL ISOMERASE DOMAIN AND WD REPEAT-CONTAINING PROTEIN 1"/>
    <property type="match status" value="1"/>
</dbReference>
<evidence type="ECO:0000313" key="7">
    <source>
        <dbReference type="EMBL" id="BCT74225.1"/>
    </source>
</evidence>
<protein>
    <recommendedName>
        <fullName evidence="5">Peptidyl-prolyl cis-trans isomerase</fullName>
        <shortName evidence="5">PPIase</shortName>
        <ecNumber evidence="5">5.2.1.8</ecNumber>
    </recommendedName>
</protein>
<evidence type="ECO:0000259" key="6">
    <source>
        <dbReference type="PROSITE" id="PS50072"/>
    </source>
</evidence>
<dbReference type="PROSITE" id="PS50072">
    <property type="entry name" value="CSA_PPIASE_2"/>
    <property type="match status" value="1"/>
</dbReference>
<reference evidence="7 8" key="1">
    <citation type="journal article" date="2021" name="J. Biosci. Bioeng.">
        <title>Identification and characterization of a chc gene cluster responsible for the aromatization pathway of cyclohexanecarboxylate degradation in Sinomonas cyclohexanicum ATCC 51369.</title>
        <authorList>
            <person name="Yamamoto T."/>
            <person name="Hasegawa Y."/>
            <person name="Lau P.C.K."/>
            <person name="Iwaki H."/>
        </authorList>
    </citation>
    <scope>NUCLEOTIDE SEQUENCE [LARGE SCALE GENOMIC DNA]</scope>
    <source>
        <strain evidence="7 8">ATCC 51369</strain>
    </source>
</reference>